<reference evidence="2" key="1">
    <citation type="submission" date="2023-08" db="EMBL/GenBank/DDBJ databases">
        <title>Pelteobagrus vachellii genome.</title>
        <authorList>
            <person name="Liu H."/>
        </authorList>
    </citation>
    <scope>NUCLEOTIDE SEQUENCE</scope>
    <source>
        <strain evidence="2">PRFRI_2022a</strain>
        <tissue evidence="2">Muscle</tissue>
    </source>
</reference>
<sequence>MDDTDSQAETEARQDGLPDFGRRTSQGSGNDGTIILFLNLRRNTLPERQPLKSSWEPDISAWQTLGGGHRRDPRLMESPSAFGRRTSQRFGIDGTIILFFNLRRNPPPPASQTPTGGRSQRDSLSSRAGSPTFRPGRLWEDDVTEIPD</sequence>
<dbReference type="Proteomes" id="UP001187315">
    <property type="component" value="Unassembled WGS sequence"/>
</dbReference>
<comment type="caution">
    <text evidence="2">The sequence shown here is derived from an EMBL/GenBank/DDBJ whole genome shotgun (WGS) entry which is preliminary data.</text>
</comment>
<evidence type="ECO:0000313" key="2">
    <source>
        <dbReference type="EMBL" id="KAK2814888.1"/>
    </source>
</evidence>
<dbReference type="AlphaFoldDB" id="A0AA88LF72"/>
<gene>
    <name evidence="2" type="ORF">Q7C36_023154</name>
</gene>
<evidence type="ECO:0000256" key="1">
    <source>
        <dbReference type="SAM" id="MobiDB-lite"/>
    </source>
</evidence>
<feature type="compositionally biased region" description="Basic and acidic residues" evidence="1">
    <location>
        <begin position="10"/>
        <end position="22"/>
    </location>
</feature>
<feature type="compositionally biased region" description="Polar residues" evidence="1">
    <location>
        <begin position="112"/>
        <end position="129"/>
    </location>
</feature>
<dbReference type="EMBL" id="JAVHJS010000026">
    <property type="protein sequence ID" value="KAK2814888.1"/>
    <property type="molecule type" value="Genomic_DNA"/>
</dbReference>
<protein>
    <submittedName>
        <fullName evidence="2">Uncharacterized protein</fullName>
    </submittedName>
</protein>
<feature type="region of interest" description="Disordered" evidence="1">
    <location>
        <begin position="1"/>
        <end position="31"/>
    </location>
</feature>
<keyword evidence="3" id="KW-1185">Reference proteome</keyword>
<accession>A0AA88LF72</accession>
<feature type="region of interest" description="Disordered" evidence="1">
    <location>
        <begin position="102"/>
        <end position="148"/>
    </location>
</feature>
<organism evidence="2 3">
    <name type="scientific">Tachysurus vachellii</name>
    <name type="common">Darkbarbel catfish</name>
    <name type="synonym">Pelteobagrus vachellii</name>
    <dbReference type="NCBI Taxonomy" id="175792"/>
    <lineage>
        <taxon>Eukaryota</taxon>
        <taxon>Metazoa</taxon>
        <taxon>Chordata</taxon>
        <taxon>Craniata</taxon>
        <taxon>Vertebrata</taxon>
        <taxon>Euteleostomi</taxon>
        <taxon>Actinopterygii</taxon>
        <taxon>Neopterygii</taxon>
        <taxon>Teleostei</taxon>
        <taxon>Ostariophysi</taxon>
        <taxon>Siluriformes</taxon>
        <taxon>Bagridae</taxon>
        <taxon>Tachysurus</taxon>
    </lineage>
</organism>
<name>A0AA88LF72_TACVA</name>
<proteinExistence type="predicted"/>
<evidence type="ECO:0000313" key="3">
    <source>
        <dbReference type="Proteomes" id="UP001187315"/>
    </source>
</evidence>